<comment type="similarity">
    <text evidence="3">Belongs to the short-chain dehydrogenases/reductases (SDR) family.</text>
</comment>
<dbReference type="PANTHER" id="PTHR43086">
    <property type="entry name" value="VERY-LONG-CHAIN 3-OXOOACYL-COA REDUCTASE"/>
    <property type="match status" value="1"/>
</dbReference>
<evidence type="ECO:0000313" key="5">
    <source>
        <dbReference type="Proteomes" id="UP000289152"/>
    </source>
</evidence>
<dbReference type="Proteomes" id="UP000289152">
    <property type="component" value="Unassembled WGS sequence"/>
</dbReference>
<dbReference type="Pfam" id="PF00106">
    <property type="entry name" value="adh_short"/>
    <property type="match status" value="1"/>
</dbReference>
<dbReference type="FunCoup" id="A0A4Q1BJ41">
    <property type="interactions" value="364"/>
</dbReference>
<evidence type="ECO:0000256" key="1">
    <source>
        <dbReference type="ARBA" id="ARBA00022857"/>
    </source>
</evidence>
<dbReference type="EMBL" id="SDIL01000061">
    <property type="protein sequence ID" value="RXK37719.1"/>
    <property type="molecule type" value="Genomic_DNA"/>
</dbReference>
<keyword evidence="2" id="KW-0560">Oxidoreductase</keyword>
<protein>
    <recommendedName>
        <fullName evidence="6">Very-long-chain 3-oxoacyl-CoA reductase</fullName>
    </recommendedName>
</protein>
<dbReference type="GO" id="GO:0030497">
    <property type="term" value="P:fatty acid elongation"/>
    <property type="evidence" value="ECO:0007669"/>
    <property type="project" value="TreeGrafter"/>
</dbReference>
<sequence length="348" mass="37940">MKGEGKSSRPDITIAIDTRLATTFALVGATYLLQRLYSILRLFLELTVIPGTNVKTFQSRHQGTKTWAIVTGVTSGLGVEFARQLAAKGYCVVLVARRRAAMEELAEELSTKYSISTKIIVMDFSDPSSRSQACAELSAFCAMHDPGVLINNAGVSHEMPEPFVETDPLVIDQIVQTNVLGTLQLTRAVLPHMIARSKGKGSKSLVLNVGSLDGRLPAPLLAVYCYTKAGLEAWTKALAWEVRSKGVMVQVVLPAFVISNMSKIRKSSLTVPTARKFVRSTLSSLGLPGGAQGRASTMTPYWAHAIMDYATGIFGYSSEMAAMHVSHWMHRDIRRRALAKRARLAKAQ</sequence>
<dbReference type="PANTHER" id="PTHR43086:SF2">
    <property type="entry name" value="HYDROXYSTEROID DEHYDROGENASE-LIKE PROTEIN 1"/>
    <property type="match status" value="1"/>
</dbReference>
<dbReference type="SUPFAM" id="SSF51735">
    <property type="entry name" value="NAD(P)-binding Rossmann-fold domains"/>
    <property type="match status" value="1"/>
</dbReference>
<dbReference type="OrthoDB" id="5545019at2759"/>
<keyword evidence="1" id="KW-0521">NADP</keyword>
<dbReference type="GO" id="GO:0005783">
    <property type="term" value="C:endoplasmic reticulum"/>
    <property type="evidence" value="ECO:0007669"/>
    <property type="project" value="TreeGrafter"/>
</dbReference>
<dbReference type="VEuPathDB" id="FungiDB:TREMEDRAFT_40144"/>
<dbReference type="InterPro" id="IPR036291">
    <property type="entry name" value="NAD(P)-bd_dom_sf"/>
</dbReference>
<dbReference type="GO" id="GO:0016491">
    <property type="term" value="F:oxidoreductase activity"/>
    <property type="evidence" value="ECO:0007669"/>
    <property type="project" value="UniProtKB-KW"/>
</dbReference>
<dbReference type="Gene3D" id="3.40.50.720">
    <property type="entry name" value="NAD(P)-binding Rossmann-like Domain"/>
    <property type="match status" value="1"/>
</dbReference>
<proteinExistence type="inferred from homology"/>
<evidence type="ECO:0000256" key="2">
    <source>
        <dbReference type="ARBA" id="ARBA00023002"/>
    </source>
</evidence>
<name>A0A4Q1BJ41_TREME</name>
<dbReference type="PRINTS" id="PR00081">
    <property type="entry name" value="GDHRDH"/>
</dbReference>
<dbReference type="AlphaFoldDB" id="A0A4Q1BJ41"/>
<dbReference type="PRINTS" id="PR00080">
    <property type="entry name" value="SDRFAMILY"/>
</dbReference>
<dbReference type="CDD" id="cd05356">
    <property type="entry name" value="17beta-HSD1_like_SDR_c"/>
    <property type="match status" value="1"/>
</dbReference>
<dbReference type="InParanoid" id="A0A4Q1BJ41"/>
<accession>A0A4Q1BJ41</accession>
<organism evidence="4 5">
    <name type="scientific">Tremella mesenterica</name>
    <name type="common">Jelly fungus</name>
    <dbReference type="NCBI Taxonomy" id="5217"/>
    <lineage>
        <taxon>Eukaryota</taxon>
        <taxon>Fungi</taxon>
        <taxon>Dikarya</taxon>
        <taxon>Basidiomycota</taxon>
        <taxon>Agaricomycotina</taxon>
        <taxon>Tremellomycetes</taxon>
        <taxon>Tremellales</taxon>
        <taxon>Tremellaceae</taxon>
        <taxon>Tremella</taxon>
    </lineage>
</organism>
<reference evidence="4 5" key="1">
    <citation type="submission" date="2016-06" db="EMBL/GenBank/DDBJ databases">
        <title>Evolution of pathogenesis and genome organization in the Tremellales.</title>
        <authorList>
            <person name="Cuomo C."/>
            <person name="Litvintseva A."/>
            <person name="Heitman J."/>
            <person name="Chen Y."/>
            <person name="Sun S."/>
            <person name="Springer D."/>
            <person name="Dromer F."/>
            <person name="Young S."/>
            <person name="Zeng Q."/>
            <person name="Chapman S."/>
            <person name="Gujja S."/>
            <person name="Saif S."/>
            <person name="Birren B."/>
        </authorList>
    </citation>
    <scope>NUCLEOTIDE SEQUENCE [LARGE SCALE GENOMIC DNA]</scope>
    <source>
        <strain evidence="4 5">ATCC 28783</strain>
    </source>
</reference>
<dbReference type="STRING" id="5217.A0A4Q1BJ41"/>
<evidence type="ECO:0000256" key="3">
    <source>
        <dbReference type="RuleBase" id="RU000363"/>
    </source>
</evidence>
<evidence type="ECO:0000313" key="4">
    <source>
        <dbReference type="EMBL" id="RXK37719.1"/>
    </source>
</evidence>
<comment type="caution">
    <text evidence="4">The sequence shown here is derived from an EMBL/GenBank/DDBJ whole genome shotgun (WGS) entry which is preliminary data.</text>
</comment>
<keyword evidence="5" id="KW-1185">Reference proteome</keyword>
<dbReference type="InterPro" id="IPR002347">
    <property type="entry name" value="SDR_fam"/>
</dbReference>
<gene>
    <name evidence="4" type="ORF">M231_04968</name>
</gene>
<dbReference type="PIRSF" id="PIRSF000126">
    <property type="entry name" value="11-beta-HSD1"/>
    <property type="match status" value="1"/>
</dbReference>
<evidence type="ECO:0008006" key="6">
    <source>
        <dbReference type="Google" id="ProtNLM"/>
    </source>
</evidence>